<reference evidence="1 2" key="1">
    <citation type="submission" date="2023-08" db="EMBL/GenBank/DDBJ databases">
        <authorList>
            <person name="Folkvardsen B D."/>
            <person name="Norman A."/>
        </authorList>
    </citation>
    <scope>NUCLEOTIDE SEQUENCE [LARGE SCALE GENOMIC DNA]</scope>
    <source>
        <strain evidence="1 2">Mu0050</strain>
    </source>
</reference>
<organism evidence="1 2">
    <name type="scientific">[Mycobacterium] wendilense</name>
    <dbReference type="NCBI Taxonomy" id="3064284"/>
    <lineage>
        <taxon>Bacteria</taxon>
        <taxon>Bacillati</taxon>
        <taxon>Actinomycetota</taxon>
        <taxon>Actinomycetes</taxon>
        <taxon>Mycobacteriales</taxon>
        <taxon>Mycobacteriaceae</taxon>
        <taxon>Mycolicibacter</taxon>
    </lineage>
</organism>
<gene>
    <name evidence="1" type="ORF">MU0050_004529</name>
</gene>
<dbReference type="Proteomes" id="UP001190466">
    <property type="component" value="Chromosome"/>
</dbReference>
<protein>
    <submittedName>
        <fullName evidence="1">Short-chain dehydrogenase</fullName>
    </submittedName>
</protein>
<evidence type="ECO:0000313" key="2">
    <source>
        <dbReference type="Proteomes" id="UP001190466"/>
    </source>
</evidence>
<dbReference type="EMBL" id="OY726395">
    <property type="protein sequence ID" value="CAJ1586936.1"/>
    <property type="molecule type" value="Genomic_DNA"/>
</dbReference>
<dbReference type="Gene3D" id="3.40.50.720">
    <property type="entry name" value="NAD(P)-binding Rossmann-like Domain"/>
    <property type="match status" value="1"/>
</dbReference>
<accession>A0ABM9MK19</accession>
<sequence length="115" mass="11631">MAVNAVAPRAFTRMSASHSDKVAAVLSLSSEVMDQINAGMPPDLVAPAAAFLAHESCPLTGEVLQAGMGGVARMAMVVSQGISNPSLTIEDVAGQLDRIMDLDGAGLTGAAAPRL</sequence>
<proteinExistence type="predicted"/>
<name>A0ABM9MK19_9MYCO</name>
<evidence type="ECO:0000313" key="1">
    <source>
        <dbReference type="EMBL" id="CAJ1586936.1"/>
    </source>
</evidence>
<dbReference type="RefSeq" id="WP_316517497.1">
    <property type="nucleotide sequence ID" value="NZ_OY726395.1"/>
</dbReference>
<keyword evidence="2" id="KW-1185">Reference proteome</keyword>